<dbReference type="PANTHER" id="PTHR10693:SF20">
    <property type="entry name" value="AT27578P"/>
    <property type="match status" value="1"/>
</dbReference>
<sequence>MTSPSLAEAHNVASAFLTQFYNKFVQPGDLGSNLQDLYSDNSYVTLADVDDTQPVTLCGKLQILNHYSNLGNIMNIRKMHVMTADALPAPNKNVQIVCQGVLYVPGSHRIFLHIFTLAPAPFRENTYYIAADYLRFVNVEHEVIPEGAKVVSKEDMARCIEEELRRQELEKLAEMERAQRRAQQQQQQQQQRAAPQHKDPVAAPAATQQRERPPRPARAERPEKEERRPRTEKPKYNKDEKKSEKPSASPAEKKRETPAPRGPKQMTTFVRLCEVPEEIKLSDIKTEVTRAGAEPVDAYWFGKNSQHAVVELPSVSSTTTILRVGTFKMGGKEIKVVSFTP</sequence>
<dbReference type="GO" id="GO:0003729">
    <property type="term" value="F:mRNA binding"/>
    <property type="evidence" value="ECO:0007669"/>
    <property type="project" value="TreeGrafter"/>
</dbReference>
<dbReference type="PANTHER" id="PTHR10693">
    <property type="entry name" value="RAS GTPASE-ACTIVATING PROTEIN-BINDING PROTEIN"/>
    <property type="match status" value="1"/>
</dbReference>
<proteinExistence type="predicted"/>
<dbReference type="InterPro" id="IPR018222">
    <property type="entry name" value="Nuclear_transport_factor_2_euk"/>
</dbReference>
<dbReference type="AlphaFoldDB" id="A0A7G2CNE7"/>
<evidence type="ECO:0000256" key="1">
    <source>
        <dbReference type="ARBA" id="ARBA00022884"/>
    </source>
</evidence>
<evidence type="ECO:0000313" key="5">
    <source>
        <dbReference type="Proteomes" id="UP000515908"/>
    </source>
</evidence>
<dbReference type="EMBL" id="LR877163">
    <property type="protein sequence ID" value="CAD2220859.1"/>
    <property type="molecule type" value="Genomic_DNA"/>
</dbReference>
<dbReference type="OrthoDB" id="250271at2759"/>
<keyword evidence="1" id="KW-0694">RNA-binding</keyword>
<dbReference type="Proteomes" id="UP000515908">
    <property type="component" value="Chromosome 19"/>
</dbReference>
<dbReference type="InterPro" id="IPR032710">
    <property type="entry name" value="NTF2-like_dom_sf"/>
</dbReference>
<protein>
    <submittedName>
        <fullName evidence="4">Nuclear transport factor 2 (NTF2) domain containing protein, putative</fullName>
    </submittedName>
</protein>
<feature type="region of interest" description="Disordered" evidence="2">
    <location>
        <begin position="175"/>
        <end position="266"/>
    </location>
</feature>
<dbReference type="PROSITE" id="PS50177">
    <property type="entry name" value="NTF2_DOMAIN"/>
    <property type="match status" value="1"/>
</dbReference>
<evidence type="ECO:0000313" key="4">
    <source>
        <dbReference type="EMBL" id="CAD2220859.1"/>
    </source>
</evidence>
<dbReference type="SUPFAM" id="SSF54427">
    <property type="entry name" value="NTF2-like"/>
    <property type="match status" value="1"/>
</dbReference>
<dbReference type="Gene3D" id="3.10.450.50">
    <property type="match status" value="1"/>
</dbReference>
<feature type="compositionally biased region" description="Low complexity" evidence="2">
    <location>
        <begin position="181"/>
        <end position="194"/>
    </location>
</feature>
<evidence type="ECO:0000256" key="2">
    <source>
        <dbReference type="SAM" id="MobiDB-lite"/>
    </source>
</evidence>
<gene>
    <name evidence="4" type="ORF">ADEAN_000838300</name>
</gene>
<dbReference type="InterPro" id="IPR039539">
    <property type="entry name" value="Ras_GTPase_bind_prot"/>
</dbReference>
<dbReference type="GO" id="GO:1990904">
    <property type="term" value="C:ribonucleoprotein complex"/>
    <property type="evidence" value="ECO:0007669"/>
    <property type="project" value="TreeGrafter"/>
</dbReference>
<evidence type="ECO:0000259" key="3">
    <source>
        <dbReference type="PROSITE" id="PS50177"/>
    </source>
</evidence>
<dbReference type="InterPro" id="IPR002075">
    <property type="entry name" value="NTF2_dom"/>
</dbReference>
<dbReference type="VEuPathDB" id="TriTrypDB:ADEAN_000838300"/>
<reference evidence="4 5" key="1">
    <citation type="submission" date="2020-08" db="EMBL/GenBank/DDBJ databases">
        <authorList>
            <person name="Newling K."/>
            <person name="Davey J."/>
            <person name="Forrester S."/>
        </authorList>
    </citation>
    <scope>NUCLEOTIDE SEQUENCE [LARGE SCALE GENOMIC DNA]</scope>
    <source>
        <strain evidence="5">Crithidia deanei Carvalho (ATCC PRA-265)</strain>
    </source>
</reference>
<feature type="compositionally biased region" description="Basic and acidic residues" evidence="2">
    <location>
        <begin position="209"/>
        <end position="258"/>
    </location>
</feature>
<dbReference type="GO" id="GO:0005829">
    <property type="term" value="C:cytosol"/>
    <property type="evidence" value="ECO:0007669"/>
    <property type="project" value="TreeGrafter"/>
</dbReference>
<dbReference type="Pfam" id="PF02136">
    <property type="entry name" value="NTF2"/>
    <property type="match status" value="1"/>
</dbReference>
<feature type="domain" description="NTF2" evidence="3">
    <location>
        <begin position="12"/>
        <end position="136"/>
    </location>
</feature>
<accession>A0A7G2CNE7</accession>
<name>A0A7G2CNE7_9TRYP</name>
<organism evidence="4 5">
    <name type="scientific">Angomonas deanei</name>
    <dbReference type="NCBI Taxonomy" id="59799"/>
    <lineage>
        <taxon>Eukaryota</taxon>
        <taxon>Discoba</taxon>
        <taxon>Euglenozoa</taxon>
        <taxon>Kinetoplastea</taxon>
        <taxon>Metakinetoplastina</taxon>
        <taxon>Trypanosomatida</taxon>
        <taxon>Trypanosomatidae</taxon>
        <taxon>Strigomonadinae</taxon>
        <taxon>Angomonas</taxon>
    </lineage>
</organism>
<keyword evidence="5" id="KW-1185">Reference proteome</keyword>